<accession>A0A2H3CKI9</accession>
<dbReference type="STRING" id="47427.A0A2H3CKI9"/>
<reference evidence="2" key="1">
    <citation type="journal article" date="2017" name="Nat. Ecol. Evol.">
        <title>Genome expansion and lineage-specific genetic innovations in the forest pathogenic fungi Armillaria.</title>
        <authorList>
            <person name="Sipos G."/>
            <person name="Prasanna A.N."/>
            <person name="Walter M.C."/>
            <person name="O'Connor E."/>
            <person name="Balint B."/>
            <person name="Krizsan K."/>
            <person name="Kiss B."/>
            <person name="Hess J."/>
            <person name="Varga T."/>
            <person name="Slot J."/>
            <person name="Riley R."/>
            <person name="Boka B."/>
            <person name="Rigling D."/>
            <person name="Barry K."/>
            <person name="Lee J."/>
            <person name="Mihaltcheva S."/>
            <person name="LaButti K."/>
            <person name="Lipzen A."/>
            <person name="Waldron R."/>
            <person name="Moloney N.M."/>
            <person name="Sperisen C."/>
            <person name="Kredics L."/>
            <person name="Vagvoelgyi C."/>
            <person name="Patrignani A."/>
            <person name="Fitzpatrick D."/>
            <person name="Nagy I."/>
            <person name="Doyle S."/>
            <person name="Anderson J.B."/>
            <person name="Grigoriev I.V."/>
            <person name="Gueldener U."/>
            <person name="Muensterkoetter M."/>
            <person name="Nagy L.G."/>
        </authorList>
    </citation>
    <scope>NUCLEOTIDE SEQUENCE [LARGE SCALE GENOMIC DNA]</scope>
    <source>
        <strain evidence="2">Ar21-2</strain>
    </source>
</reference>
<evidence type="ECO:0000313" key="2">
    <source>
        <dbReference type="Proteomes" id="UP000217790"/>
    </source>
</evidence>
<evidence type="ECO:0000313" key="1">
    <source>
        <dbReference type="EMBL" id="PBK79702.1"/>
    </source>
</evidence>
<name>A0A2H3CKI9_ARMGA</name>
<gene>
    <name evidence="1" type="ORF">ARMGADRAFT_1092838</name>
</gene>
<dbReference type="InParanoid" id="A0A2H3CKI9"/>
<organism evidence="1 2">
    <name type="scientific">Armillaria gallica</name>
    <name type="common">Bulbous honey fungus</name>
    <name type="synonym">Armillaria bulbosa</name>
    <dbReference type="NCBI Taxonomy" id="47427"/>
    <lineage>
        <taxon>Eukaryota</taxon>
        <taxon>Fungi</taxon>
        <taxon>Dikarya</taxon>
        <taxon>Basidiomycota</taxon>
        <taxon>Agaricomycotina</taxon>
        <taxon>Agaricomycetes</taxon>
        <taxon>Agaricomycetidae</taxon>
        <taxon>Agaricales</taxon>
        <taxon>Marasmiineae</taxon>
        <taxon>Physalacriaceae</taxon>
        <taxon>Armillaria</taxon>
    </lineage>
</organism>
<dbReference type="AlphaFoldDB" id="A0A2H3CKI9"/>
<protein>
    <recommendedName>
        <fullName evidence="3">HNH nuclease domain-containing protein</fullName>
    </recommendedName>
</protein>
<keyword evidence="2" id="KW-1185">Reference proteome</keyword>
<dbReference type="OrthoDB" id="2104739at2759"/>
<dbReference type="Proteomes" id="UP000217790">
    <property type="component" value="Unassembled WGS sequence"/>
</dbReference>
<sequence length="230" mass="25928">MNLRQISARHRKLIKGRRISLLGSGAVVPGKYDQATLSEVRLPPSAYLNEDSSNEELAPGLAVLKSFCYSIERLRGSNVHSLSNNITMQSDVHEWFTRLEIWFKKMSTPPYPKQSHPRPGPLRNSIHLPLPPEISFTTPDNENLPVPFETARYLCQGRPVFWGIDKQDRVVEDLGVLAEDGNSAEVLSSALLKSMNQPLRQVPNLLALLHPHSSTRRSPYSVLQLLYQVQ</sequence>
<proteinExistence type="predicted"/>
<evidence type="ECO:0008006" key="3">
    <source>
        <dbReference type="Google" id="ProtNLM"/>
    </source>
</evidence>
<dbReference type="EMBL" id="KZ293762">
    <property type="protein sequence ID" value="PBK79702.1"/>
    <property type="molecule type" value="Genomic_DNA"/>
</dbReference>